<dbReference type="Proteomes" id="UP000054217">
    <property type="component" value="Unassembled WGS sequence"/>
</dbReference>
<reference evidence="2" key="2">
    <citation type="submission" date="2015-01" db="EMBL/GenBank/DDBJ databases">
        <title>Evolutionary Origins and Diversification of the Mycorrhizal Mutualists.</title>
        <authorList>
            <consortium name="DOE Joint Genome Institute"/>
            <consortium name="Mycorrhizal Genomics Consortium"/>
            <person name="Kohler A."/>
            <person name="Kuo A."/>
            <person name="Nagy L.G."/>
            <person name="Floudas D."/>
            <person name="Copeland A."/>
            <person name="Barry K.W."/>
            <person name="Cichocki N."/>
            <person name="Veneault-Fourrey C."/>
            <person name="LaButti K."/>
            <person name="Lindquist E.A."/>
            <person name="Lipzen A."/>
            <person name="Lundell T."/>
            <person name="Morin E."/>
            <person name="Murat C."/>
            <person name="Riley R."/>
            <person name="Ohm R."/>
            <person name="Sun H."/>
            <person name="Tunlid A."/>
            <person name="Henrissat B."/>
            <person name="Grigoriev I.V."/>
            <person name="Hibbett D.S."/>
            <person name="Martin F."/>
        </authorList>
    </citation>
    <scope>NUCLEOTIDE SEQUENCE [LARGE SCALE GENOMIC DNA]</scope>
    <source>
        <strain evidence="2">Marx 270</strain>
    </source>
</reference>
<evidence type="ECO:0000313" key="1">
    <source>
        <dbReference type="EMBL" id="KIN98156.1"/>
    </source>
</evidence>
<accession>A0A0C3JKQ6</accession>
<dbReference type="AlphaFoldDB" id="A0A0C3JKQ6"/>
<protein>
    <submittedName>
        <fullName evidence="1">Uncharacterized protein</fullName>
    </submittedName>
</protein>
<reference evidence="1 2" key="1">
    <citation type="submission" date="2014-04" db="EMBL/GenBank/DDBJ databases">
        <authorList>
            <consortium name="DOE Joint Genome Institute"/>
            <person name="Kuo A."/>
            <person name="Kohler A."/>
            <person name="Costa M.D."/>
            <person name="Nagy L.G."/>
            <person name="Floudas D."/>
            <person name="Copeland A."/>
            <person name="Barry K.W."/>
            <person name="Cichocki N."/>
            <person name="Veneault-Fourrey C."/>
            <person name="LaButti K."/>
            <person name="Lindquist E.A."/>
            <person name="Lipzen A."/>
            <person name="Lundell T."/>
            <person name="Morin E."/>
            <person name="Murat C."/>
            <person name="Sun H."/>
            <person name="Tunlid A."/>
            <person name="Henrissat B."/>
            <person name="Grigoriev I.V."/>
            <person name="Hibbett D.S."/>
            <person name="Martin F."/>
            <person name="Nordberg H.P."/>
            <person name="Cantor M.N."/>
            <person name="Hua S.X."/>
        </authorList>
    </citation>
    <scope>NUCLEOTIDE SEQUENCE [LARGE SCALE GENOMIC DNA]</scope>
    <source>
        <strain evidence="1 2">Marx 270</strain>
    </source>
</reference>
<name>A0A0C3JKQ6_PISTI</name>
<dbReference type="HOGENOM" id="CLU_2278618_0_0_1"/>
<evidence type="ECO:0000313" key="2">
    <source>
        <dbReference type="Proteomes" id="UP000054217"/>
    </source>
</evidence>
<sequence>MFGCRGSWQVTPVAQRPFKLLPEEPPQTAMHRIRDDFVALTAVLYLVCVVDRKIVPRAWTAFQTFSRNDILPVDVYLLRRESLKRTRTSFSALSSCSLWIRW</sequence>
<gene>
    <name evidence="1" type="ORF">M404DRAFT_1005522</name>
</gene>
<proteinExistence type="predicted"/>
<dbReference type="EMBL" id="KN832018">
    <property type="protein sequence ID" value="KIN98156.1"/>
    <property type="molecule type" value="Genomic_DNA"/>
</dbReference>
<organism evidence="1 2">
    <name type="scientific">Pisolithus tinctorius Marx 270</name>
    <dbReference type="NCBI Taxonomy" id="870435"/>
    <lineage>
        <taxon>Eukaryota</taxon>
        <taxon>Fungi</taxon>
        <taxon>Dikarya</taxon>
        <taxon>Basidiomycota</taxon>
        <taxon>Agaricomycotina</taxon>
        <taxon>Agaricomycetes</taxon>
        <taxon>Agaricomycetidae</taxon>
        <taxon>Boletales</taxon>
        <taxon>Sclerodermatineae</taxon>
        <taxon>Pisolithaceae</taxon>
        <taxon>Pisolithus</taxon>
    </lineage>
</organism>
<keyword evidence="2" id="KW-1185">Reference proteome</keyword>
<dbReference type="InParanoid" id="A0A0C3JKQ6"/>